<keyword evidence="1" id="KW-0808">Transferase</keyword>
<proteinExistence type="predicted"/>
<dbReference type="EMBL" id="CP182909">
    <property type="protein sequence ID" value="XPM67238.1"/>
    <property type="molecule type" value="Genomic_DNA"/>
</dbReference>
<dbReference type="Proteomes" id="UP000095472">
    <property type="component" value="Chromosome"/>
</dbReference>
<organism evidence="1 2">
    <name type="scientific">Desertifilum tharense IPPAS B-1220</name>
    <dbReference type="NCBI Taxonomy" id="1781255"/>
    <lineage>
        <taxon>Bacteria</taxon>
        <taxon>Bacillati</taxon>
        <taxon>Cyanobacteriota</taxon>
        <taxon>Cyanophyceae</taxon>
        <taxon>Desertifilales</taxon>
        <taxon>Desertifilaceae</taxon>
        <taxon>Desertifilum</taxon>
    </lineage>
</organism>
<reference evidence="1 2" key="1">
    <citation type="journal article" date="2016" name="Genome Announc.">
        <title>Draft Genome Sequence of the Thermotolerant Cyanobacterium Desertifilum sp. IPPAS B-1220.</title>
        <authorList>
            <person name="Mironov K.S."/>
            <person name="Sinetova M.A."/>
            <person name="Bolatkhan K."/>
            <person name="Zayadan B.K."/>
            <person name="Ustinova V.V."/>
            <person name="Kupriyanova E.V."/>
            <person name="Skrypnik A.N."/>
            <person name="Gogoleva N.E."/>
            <person name="Gogolev Y.V."/>
            <person name="Los D.A."/>
        </authorList>
    </citation>
    <scope>NUCLEOTIDE SEQUENCE [LARGE SCALE GENOMIC DNA]</scope>
    <source>
        <strain evidence="1 2">IPPAS B-1220</strain>
    </source>
</reference>
<gene>
    <name evidence="1" type="ORF">BH720_022370</name>
</gene>
<sequence>MKICANTPILINFNSNLWYEAQRLAKCAHPNIVKVLDFFEESGLSFIVMEYIPGQTLAELIKSGQPLPEVKAVHYLRQVAEALSVVHQNGYAASRCQTPKYYAATW</sequence>
<name>A0ACD5H1V3_9CYAN</name>
<evidence type="ECO:0000313" key="1">
    <source>
        <dbReference type="EMBL" id="XPM67238.1"/>
    </source>
</evidence>
<keyword evidence="1" id="KW-0418">Kinase</keyword>
<evidence type="ECO:0000313" key="2">
    <source>
        <dbReference type="Proteomes" id="UP000095472"/>
    </source>
</evidence>
<accession>A0ACD5H1V3</accession>
<protein>
    <submittedName>
        <fullName evidence="1">Protein kinase domain-containing protein</fullName>
    </submittedName>
</protein>
<keyword evidence="2" id="KW-1185">Reference proteome</keyword>